<dbReference type="PROSITE" id="PS51257">
    <property type="entry name" value="PROKAR_LIPOPROTEIN"/>
    <property type="match status" value="1"/>
</dbReference>
<evidence type="ECO:0000256" key="1">
    <source>
        <dbReference type="ARBA" id="ARBA00011028"/>
    </source>
</evidence>
<evidence type="ECO:0000313" key="6">
    <source>
        <dbReference type="Proteomes" id="UP000001116"/>
    </source>
</evidence>
<dbReference type="PANTHER" id="PTHR42953">
    <property type="entry name" value="HIGH-AFFINITY ZINC UPTAKE SYSTEM PROTEIN ZNUA-RELATED"/>
    <property type="match status" value="1"/>
</dbReference>
<reference evidence="6" key="1">
    <citation type="journal article" date="2008" name="PLoS ONE">
        <title>Survival in nuclear waste, extreme resistance, and potential applications gleaned from the genome sequence of Kineococcus radiotolerans SRS30216.</title>
        <authorList>
            <person name="Bagwell C.E."/>
            <person name="Bhat S."/>
            <person name="Hawkins G.M."/>
            <person name="Smith B.W."/>
            <person name="Biswas T."/>
            <person name="Hoover T.R."/>
            <person name="Saunders E."/>
            <person name="Han C.S."/>
            <person name="Tsodikov O.V."/>
            <person name="Shimkets L.J."/>
        </authorList>
    </citation>
    <scope>NUCLEOTIDE SEQUENCE [LARGE SCALE GENOMIC DNA]</scope>
    <source>
        <strain evidence="6">ATCC BAA-149 / DSM 14245 / SRS30216</strain>
    </source>
</reference>
<dbReference type="STRING" id="266940.Krad_3749"/>
<accession>A6WEH3</accession>
<dbReference type="EMBL" id="CP000750">
    <property type="protein sequence ID" value="ABS05212.1"/>
    <property type="molecule type" value="Genomic_DNA"/>
</dbReference>
<dbReference type="SUPFAM" id="SSF53807">
    <property type="entry name" value="Helical backbone' metal receptor"/>
    <property type="match status" value="1"/>
</dbReference>
<dbReference type="OrthoDB" id="9810636at2"/>
<evidence type="ECO:0000256" key="3">
    <source>
        <dbReference type="ARBA" id="ARBA00022729"/>
    </source>
</evidence>
<dbReference type="HOGENOM" id="CLU_016838_1_0_11"/>
<dbReference type="InterPro" id="IPR006127">
    <property type="entry name" value="ZnuA-like"/>
</dbReference>
<dbReference type="PANTHER" id="PTHR42953:SF3">
    <property type="entry name" value="HIGH-AFFINITY ZINC UPTAKE SYSTEM PROTEIN ZNUA"/>
    <property type="match status" value="1"/>
</dbReference>
<dbReference type="Gene3D" id="3.40.50.1980">
    <property type="entry name" value="Nitrogenase molybdenum iron protein domain"/>
    <property type="match status" value="2"/>
</dbReference>
<keyword evidence="3 4" id="KW-0732">Signal</keyword>
<organism evidence="5 6">
    <name type="scientific">Kineococcus radiotolerans (strain ATCC BAA-149 / DSM 14245 / SRS30216)</name>
    <dbReference type="NCBI Taxonomy" id="266940"/>
    <lineage>
        <taxon>Bacteria</taxon>
        <taxon>Bacillati</taxon>
        <taxon>Actinomycetota</taxon>
        <taxon>Actinomycetes</taxon>
        <taxon>Kineosporiales</taxon>
        <taxon>Kineosporiaceae</taxon>
        <taxon>Kineococcus</taxon>
    </lineage>
</organism>
<gene>
    <name evidence="5" type="ordered locus">Krad_3749</name>
</gene>
<dbReference type="Pfam" id="PF01297">
    <property type="entry name" value="ZnuA"/>
    <property type="match status" value="1"/>
</dbReference>
<dbReference type="GO" id="GO:0046872">
    <property type="term" value="F:metal ion binding"/>
    <property type="evidence" value="ECO:0007669"/>
    <property type="project" value="InterPro"/>
</dbReference>
<evidence type="ECO:0000256" key="4">
    <source>
        <dbReference type="SAM" id="SignalP"/>
    </source>
</evidence>
<dbReference type="AlphaFoldDB" id="A6WEH3"/>
<dbReference type="RefSeq" id="WP_012086509.1">
    <property type="nucleotide sequence ID" value="NC_009664.2"/>
</dbReference>
<comment type="similarity">
    <text evidence="1">Belongs to the bacterial solute-binding protein 9 family.</text>
</comment>
<name>A6WEH3_KINRD</name>
<proteinExistence type="inferred from homology"/>
<dbReference type="InterPro" id="IPR050492">
    <property type="entry name" value="Bact_metal-bind_prot9"/>
</dbReference>
<dbReference type="GO" id="GO:0030001">
    <property type="term" value="P:metal ion transport"/>
    <property type="evidence" value="ECO:0007669"/>
    <property type="project" value="InterPro"/>
</dbReference>
<dbReference type="Proteomes" id="UP000001116">
    <property type="component" value="Chromosome"/>
</dbReference>
<dbReference type="KEGG" id="kra:Krad_3749"/>
<evidence type="ECO:0000256" key="2">
    <source>
        <dbReference type="ARBA" id="ARBA00022448"/>
    </source>
</evidence>
<dbReference type="eggNOG" id="COG0803">
    <property type="taxonomic scope" value="Bacteria"/>
</dbReference>
<feature type="chain" id="PRO_5039601874" evidence="4">
    <location>
        <begin position="25"/>
        <end position="294"/>
    </location>
</feature>
<feature type="signal peptide" evidence="4">
    <location>
        <begin position="1"/>
        <end position="24"/>
    </location>
</feature>
<sequence>MRSALLGGAAALVLLAGCGGSSSAEDPAAGGDGAGGARDGLTVVTTSHPLEYVASAVAGDRAAVSNLVAPGADSHDAEISTRQLADVTGADVVVHLSGLQPAVDDALSTRPPAHLVDAARYADDERDPHFWLDPVRMADLGEDVAAELSEVDPDHAAAYAAGAGELRQRMEALDADYAGALAGCRDAALVTSHEAFGYLAGRYGLRQIGIAGIDPSVEPSPARIRDVLEVARENAVTTIFFESTANPAVAEKLAAELGVRTAVLHPVERVDADEDYLGLMRENLDALRSGLACS</sequence>
<protein>
    <submittedName>
        <fullName evidence="5">Periplasmic solute binding protein</fullName>
    </submittedName>
</protein>
<keyword evidence="6" id="KW-1185">Reference proteome</keyword>
<keyword evidence="2" id="KW-0813">Transport</keyword>
<evidence type="ECO:0000313" key="5">
    <source>
        <dbReference type="EMBL" id="ABS05212.1"/>
    </source>
</evidence>